<dbReference type="RefSeq" id="WP_353110841.1">
    <property type="nucleotide sequence ID" value="NZ_APND01000002.1"/>
</dbReference>
<dbReference type="EMBL" id="APND01000002">
    <property type="protein sequence ID" value="MES1929351.1"/>
    <property type="molecule type" value="Genomic_DNA"/>
</dbReference>
<sequence length="267" mass="30499">MNTADQIKRLRHRLTAPVVKWLGKESRPLGMPRNDFARLCEHLVPADVVLVEGRSRVSGVIQSVTLSAWTHAALYLGTLEEVAARGSDVEALRRDGVADNTPILLEAELGEGVHLSPITRYRHEHLRLCRPRELTAEDAETVVAFCLERLGTPYNLRQITDLLRFFFPYGLLPRRWRSTLFEVGHGEMARTICSTLIARAFASVRYPILPTLHRGSDGGVVFHRRNARLITPRDFDHSPYFDIIKYPFFGDDVARYRELRWDDETAP</sequence>
<protein>
    <recommendedName>
        <fullName evidence="3">Lipo-like protein</fullName>
    </recommendedName>
</protein>
<reference evidence="1 2" key="1">
    <citation type="submission" date="2013-03" db="EMBL/GenBank/DDBJ databases">
        <title>Salinisphaera dokdonensis CL-ES53 Genome Sequencing.</title>
        <authorList>
            <person name="Li C."/>
            <person name="Lai Q."/>
            <person name="Shao Z."/>
        </authorList>
    </citation>
    <scope>NUCLEOTIDE SEQUENCE [LARGE SCALE GENOMIC DNA]</scope>
    <source>
        <strain evidence="1 2">CL-ES53</strain>
    </source>
</reference>
<dbReference type="SUPFAM" id="SSF54001">
    <property type="entry name" value="Cysteine proteinases"/>
    <property type="match status" value="1"/>
</dbReference>
<dbReference type="Gene3D" id="3.90.1720.10">
    <property type="entry name" value="endopeptidase domain like (from Nostoc punctiforme)"/>
    <property type="match status" value="1"/>
</dbReference>
<dbReference type="Proteomes" id="UP001460888">
    <property type="component" value="Unassembled WGS sequence"/>
</dbReference>
<accession>A0ABV2B0D9</accession>
<keyword evidence="2" id="KW-1185">Reference proteome</keyword>
<proteinExistence type="predicted"/>
<dbReference type="Pfam" id="PF05708">
    <property type="entry name" value="Peptidase_C92"/>
    <property type="match status" value="1"/>
</dbReference>
<dbReference type="InterPro" id="IPR024453">
    <property type="entry name" value="Peptidase_C92"/>
</dbReference>
<organism evidence="1 2">
    <name type="scientific">Salinisphaera dokdonensis CL-ES53</name>
    <dbReference type="NCBI Taxonomy" id="1304272"/>
    <lineage>
        <taxon>Bacteria</taxon>
        <taxon>Pseudomonadati</taxon>
        <taxon>Pseudomonadota</taxon>
        <taxon>Gammaproteobacteria</taxon>
        <taxon>Salinisphaerales</taxon>
        <taxon>Salinisphaeraceae</taxon>
        <taxon>Salinisphaera</taxon>
    </lineage>
</organism>
<evidence type="ECO:0000313" key="2">
    <source>
        <dbReference type="Proteomes" id="UP001460888"/>
    </source>
</evidence>
<evidence type="ECO:0008006" key="3">
    <source>
        <dbReference type="Google" id="ProtNLM"/>
    </source>
</evidence>
<dbReference type="InterPro" id="IPR038765">
    <property type="entry name" value="Papain-like_cys_pep_sf"/>
</dbReference>
<name>A0ABV2B0D9_9GAMM</name>
<comment type="caution">
    <text evidence="1">The sequence shown here is derived from an EMBL/GenBank/DDBJ whole genome shotgun (WGS) entry which is preliminary data.</text>
</comment>
<evidence type="ECO:0000313" key="1">
    <source>
        <dbReference type="EMBL" id="MES1929351.1"/>
    </source>
</evidence>
<gene>
    <name evidence="1" type="ORF">SADO_08842</name>
</gene>